<sequence>MAFTVTFVWDFNPCGYAFVVEQGRFNFSSNFLKNIPNETLLVVLDWAIGNEKCGKVAQNKIKIACKGKSKCYDLYTKSGYQCKCEQAYEGNQFFHDSCQDINECELSSLHNCTSAKNCVNIIGCSTCHCPKWYLVEGRKDGEGSVANTLPLFKIVLGK</sequence>
<evidence type="ECO:0000256" key="1">
    <source>
        <dbReference type="ARBA" id="ARBA00023157"/>
    </source>
</evidence>
<accession>A0AAW2DQX1</accession>
<dbReference type="PANTHER" id="PTHR33491">
    <property type="entry name" value="OSJNBA0016N04.9 PROTEIN"/>
    <property type="match status" value="1"/>
</dbReference>
<dbReference type="InterPro" id="IPR049883">
    <property type="entry name" value="NOTCH1_EGF-like"/>
</dbReference>
<evidence type="ECO:0000313" key="4">
    <source>
        <dbReference type="Proteomes" id="UP001459277"/>
    </source>
</evidence>
<dbReference type="Pfam" id="PF07645">
    <property type="entry name" value="EGF_CA"/>
    <property type="match status" value="1"/>
</dbReference>
<keyword evidence="4" id="KW-1185">Reference proteome</keyword>
<dbReference type="AlphaFoldDB" id="A0AAW2DQX1"/>
<feature type="domain" description="NOTCH1 EGF-like calcium-binding" evidence="2">
    <location>
        <begin position="100"/>
        <end position="134"/>
    </location>
</feature>
<protein>
    <recommendedName>
        <fullName evidence="2">NOTCH1 EGF-like calcium-binding domain-containing protein</fullName>
    </recommendedName>
</protein>
<organism evidence="3 4">
    <name type="scientific">Lithocarpus litseifolius</name>
    <dbReference type="NCBI Taxonomy" id="425828"/>
    <lineage>
        <taxon>Eukaryota</taxon>
        <taxon>Viridiplantae</taxon>
        <taxon>Streptophyta</taxon>
        <taxon>Embryophyta</taxon>
        <taxon>Tracheophyta</taxon>
        <taxon>Spermatophyta</taxon>
        <taxon>Magnoliopsida</taxon>
        <taxon>eudicotyledons</taxon>
        <taxon>Gunneridae</taxon>
        <taxon>Pentapetalae</taxon>
        <taxon>rosids</taxon>
        <taxon>fabids</taxon>
        <taxon>Fagales</taxon>
        <taxon>Fagaceae</taxon>
        <taxon>Lithocarpus</taxon>
    </lineage>
</organism>
<proteinExistence type="predicted"/>
<evidence type="ECO:0000313" key="3">
    <source>
        <dbReference type="EMBL" id="KAL0012806.1"/>
    </source>
</evidence>
<comment type="caution">
    <text evidence="3">The sequence shown here is derived from an EMBL/GenBank/DDBJ whole genome shotgun (WGS) entry which is preliminary data.</text>
</comment>
<name>A0AAW2DQX1_9ROSI</name>
<dbReference type="Proteomes" id="UP001459277">
    <property type="component" value="Unassembled WGS sequence"/>
</dbReference>
<keyword evidence="1" id="KW-1015">Disulfide bond</keyword>
<dbReference type="EMBL" id="JAZDWU010000002">
    <property type="protein sequence ID" value="KAL0012806.1"/>
    <property type="molecule type" value="Genomic_DNA"/>
</dbReference>
<reference evidence="3 4" key="1">
    <citation type="submission" date="2024-01" db="EMBL/GenBank/DDBJ databases">
        <title>A telomere-to-telomere, gap-free genome of sweet tea (Lithocarpus litseifolius).</title>
        <authorList>
            <person name="Zhou J."/>
        </authorList>
    </citation>
    <scope>NUCLEOTIDE SEQUENCE [LARGE SCALE GENOMIC DNA]</scope>
    <source>
        <strain evidence="3">Zhou-2022a</strain>
        <tissue evidence="3">Leaf</tissue>
    </source>
</reference>
<gene>
    <name evidence="3" type="ORF">SO802_007914</name>
</gene>
<evidence type="ECO:0000259" key="2">
    <source>
        <dbReference type="Pfam" id="PF07645"/>
    </source>
</evidence>
<dbReference type="Gene3D" id="2.10.25.10">
    <property type="entry name" value="Laminin"/>
    <property type="match status" value="2"/>
</dbReference>